<evidence type="ECO:0000256" key="6">
    <source>
        <dbReference type="ARBA" id="ARBA00022723"/>
    </source>
</evidence>
<evidence type="ECO:0000256" key="5">
    <source>
        <dbReference type="ARBA" id="ARBA00022691"/>
    </source>
</evidence>
<dbReference type="PANTHER" id="PTHR46223">
    <property type="entry name" value="HISTONE-LYSINE N-METHYLTRANSFERASE SUV39H"/>
    <property type="match status" value="1"/>
</dbReference>
<dbReference type="GO" id="GO:0008168">
    <property type="term" value="F:methyltransferase activity"/>
    <property type="evidence" value="ECO:0007669"/>
    <property type="project" value="UniProtKB-KW"/>
</dbReference>
<feature type="compositionally biased region" description="Basic and acidic residues" evidence="8">
    <location>
        <begin position="51"/>
        <end position="63"/>
    </location>
</feature>
<dbReference type="AlphaFoldDB" id="A0A843WI12"/>
<proteinExistence type="predicted"/>
<gene>
    <name evidence="10" type="ORF">Taro_038039</name>
</gene>
<keyword evidence="2" id="KW-0158">Chromosome</keyword>
<evidence type="ECO:0000256" key="7">
    <source>
        <dbReference type="ARBA" id="ARBA00022833"/>
    </source>
</evidence>
<dbReference type="InterPro" id="IPR001214">
    <property type="entry name" value="SET_dom"/>
</dbReference>
<keyword evidence="11" id="KW-1185">Reference proteome</keyword>
<organism evidence="10 11">
    <name type="scientific">Colocasia esculenta</name>
    <name type="common">Wild taro</name>
    <name type="synonym">Arum esculentum</name>
    <dbReference type="NCBI Taxonomy" id="4460"/>
    <lineage>
        <taxon>Eukaryota</taxon>
        <taxon>Viridiplantae</taxon>
        <taxon>Streptophyta</taxon>
        <taxon>Embryophyta</taxon>
        <taxon>Tracheophyta</taxon>
        <taxon>Spermatophyta</taxon>
        <taxon>Magnoliopsida</taxon>
        <taxon>Liliopsida</taxon>
        <taxon>Araceae</taxon>
        <taxon>Aroideae</taxon>
        <taxon>Colocasieae</taxon>
        <taxon>Colocasia</taxon>
    </lineage>
</organism>
<dbReference type="InterPro" id="IPR050973">
    <property type="entry name" value="H3K9_Histone-Lys_N-MTase"/>
</dbReference>
<keyword evidence="6" id="KW-0479">Metal-binding</keyword>
<keyword evidence="7" id="KW-0862">Zinc</keyword>
<name>A0A843WI12_COLES</name>
<dbReference type="Proteomes" id="UP000652761">
    <property type="component" value="Unassembled WGS sequence"/>
</dbReference>
<feature type="region of interest" description="Disordered" evidence="8">
    <location>
        <begin position="51"/>
        <end position="81"/>
    </location>
</feature>
<comment type="subcellular location">
    <subcellularLocation>
        <location evidence="1">Chromosome</location>
    </subcellularLocation>
</comment>
<feature type="domain" description="SET" evidence="9">
    <location>
        <begin position="199"/>
        <end position="331"/>
    </location>
</feature>
<feature type="region of interest" description="Disordered" evidence="8">
    <location>
        <begin position="102"/>
        <end position="123"/>
    </location>
</feature>
<comment type="caution">
    <text evidence="10">The sequence shown here is derived from an EMBL/GenBank/DDBJ whole genome shotgun (WGS) entry which is preliminary data.</text>
</comment>
<evidence type="ECO:0000313" key="10">
    <source>
        <dbReference type="EMBL" id="MQM05231.1"/>
    </source>
</evidence>
<dbReference type="Pfam" id="PF00856">
    <property type="entry name" value="SET"/>
    <property type="match status" value="1"/>
</dbReference>
<dbReference type="InterPro" id="IPR046341">
    <property type="entry name" value="SET_dom_sf"/>
</dbReference>
<evidence type="ECO:0000259" key="9">
    <source>
        <dbReference type="PROSITE" id="PS50280"/>
    </source>
</evidence>
<evidence type="ECO:0000256" key="4">
    <source>
        <dbReference type="ARBA" id="ARBA00022679"/>
    </source>
</evidence>
<keyword evidence="3" id="KW-0489">Methyltransferase</keyword>
<dbReference type="GO" id="GO:0046872">
    <property type="term" value="F:metal ion binding"/>
    <property type="evidence" value="ECO:0007669"/>
    <property type="project" value="UniProtKB-KW"/>
</dbReference>
<evidence type="ECO:0000256" key="1">
    <source>
        <dbReference type="ARBA" id="ARBA00004286"/>
    </source>
</evidence>
<sequence>MTCTKRGRCEEEERWRVWELLLPWLPPRDIASVSSACTSLRRLSAAVSARRASDASRGLERRPIPFRGHPRSSSSSSSPPPPYSCFLYTPHPVAARRSLPPDPFSLPWGGETEKPTPASPSPFAAFVDYGGSGGCDCGEGQDEEGCCRLPGEGCPCGFLSPDFRGAEEGAAGGVMTECGPGCRCGAGCGNRRTQGRLEVGVEIAWDERKGWGLRASQLIQKGEFVCEYAGEFLTTEEARRRQRMYDELATSGQFAPALLVVREHLPSGKACLRINIDATMIGNVARFINHSCDGGNLLSILVRNSGSPLPRLCFFAARHIQEGEELTFSYGETRVKPKGRPCFCRSPCCQGTLPSEET</sequence>
<evidence type="ECO:0000256" key="2">
    <source>
        <dbReference type="ARBA" id="ARBA00022454"/>
    </source>
</evidence>
<dbReference type="GO" id="GO:0032259">
    <property type="term" value="P:methylation"/>
    <property type="evidence" value="ECO:0007669"/>
    <property type="project" value="UniProtKB-KW"/>
</dbReference>
<keyword evidence="4" id="KW-0808">Transferase</keyword>
<dbReference type="SUPFAM" id="SSF82199">
    <property type="entry name" value="SET domain"/>
    <property type="match status" value="1"/>
</dbReference>
<keyword evidence="5" id="KW-0949">S-adenosyl-L-methionine</keyword>
<evidence type="ECO:0000256" key="8">
    <source>
        <dbReference type="SAM" id="MobiDB-lite"/>
    </source>
</evidence>
<evidence type="ECO:0000256" key="3">
    <source>
        <dbReference type="ARBA" id="ARBA00022603"/>
    </source>
</evidence>
<dbReference type="SMART" id="SM00317">
    <property type="entry name" value="SET"/>
    <property type="match status" value="1"/>
</dbReference>
<dbReference type="EMBL" id="NMUH01003375">
    <property type="protein sequence ID" value="MQM05231.1"/>
    <property type="molecule type" value="Genomic_DNA"/>
</dbReference>
<dbReference type="GO" id="GO:0005694">
    <property type="term" value="C:chromosome"/>
    <property type="evidence" value="ECO:0007669"/>
    <property type="project" value="UniProtKB-SubCell"/>
</dbReference>
<reference evidence="10" key="1">
    <citation type="submission" date="2017-07" db="EMBL/GenBank/DDBJ databases">
        <title>Taro Niue Genome Assembly and Annotation.</title>
        <authorList>
            <person name="Atibalentja N."/>
            <person name="Keating K."/>
            <person name="Fields C.J."/>
        </authorList>
    </citation>
    <scope>NUCLEOTIDE SEQUENCE</scope>
    <source>
        <strain evidence="10">Niue_2</strain>
        <tissue evidence="10">Leaf</tissue>
    </source>
</reference>
<accession>A0A843WI12</accession>
<dbReference type="Gene3D" id="2.170.270.10">
    <property type="entry name" value="SET domain"/>
    <property type="match status" value="1"/>
</dbReference>
<dbReference type="PROSITE" id="PS50280">
    <property type="entry name" value="SET"/>
    <property type="match status" value="1"/>
</dbReference>
<protein>
    <recommendedName>
        <fullName evidence="9">SET domain-containing protein</fullName>
    </recommendedName>
</protein>
<dbReference type="PANTHER" id="PTHR46223:SF3">
    <property type="entry name" value="HISTONE-LYSINE N-METHYLTRANSFERASE SET-23"/>
    <property type="match status" value="1"/>
</dbReference>
<evidence type="ECO:0000313" key="11">
    <source>
        <dbReference type="Proteomes" id="UP000652761"/>
    </source>
</evidence>
<dbReference type="OrthoDB" id="5792673at2759"/>